<sequence length="411" mass="46877">MSDFLSWDQDIDLDLLLGEYTEYDPEPSDSDEECYIAKKKKSEPVPDTCIKPSYSCPVCKKTLKTISGFRGHVQKQHGQNLRASDHRTHADSKLPSTVRDALNESLFAEIFPTALQSSLSNIANDPFTINDSITDICKFVTNSALVQDILLKYFQPIFVETTSNISSSCDKEQMFRRLHISRVKPELANTFHSHCPSYSLNCTNLFLQMVHEDIVGEIFKVQTMTAVQKSTSNQEKLTENDQNILYYIAGYTIRALQKRYTRYSTKKLSVINKFTDNSSGVNFVKQYDKWYKTQDRGGLQKPSDSLFLLIRELETIIRKTVEPSYSASTLLIDPLKETMMEGFMVKHYCDILMQGETADIVSAITEDIIHLFLTIRGFAVTRIERNKLTKKAKSQPSSSLRQALKEKSLNC</sequence>
<dbReference type="InterPro" id="IPR013087">
    <property type="entry name" value="Znf_C2H2_type"/>
</dbReference>
<dbReference type="AlphaFoldDB" id="A0A8S3PW82"/>
<dbReference type="EMBL" id="CAJPWZ010000154">
    <property type="protein sequence ID" value="CAG2187081.1"/>
    <property type="molecule type" value="Genomic_DNA"/>
</dbReference>
<gene>
    <name evidence="3" type="ORF">MEDL_2572</name>
</gene>
<name>A0A8S3PW82_MYTED</name>
<protein>
    <recommendedName>
        <fullName evidence="2">C2H2-type domain-containing protein</fullName>
    </recommendedName>
</protein>
<evidence type="ECO:0000313" key="3">
    <source>
        <dbReference type="EMBL" id="CAG2187081.1"/>
    </source>
</evidence>
<evidence type="ECO:0000259" key="2">
    <source>
        <dbReference type="PROSITE" id="PS00028"/>
    </source>
</evidence>
<proteinExistence type="predicted"/>
<evidence type="ECO:0000256" key="1">
    <source>
        <dbReference type="SAM" id="MobiDB-lite"/>
    </source>
</evidence>
<feature type="region of interest" description="Disordered" evidence="1">
    <location>
        <begin position="391"/>
        <end position="411"/>
    </location>
</feature>
<comment type="caution">
    <text evidence="3">The sequence shown here is derived from an EMBL/GenBank/DDBJ whole genome shotgun (WGS) entry which is preliminary data.</text>
</comment>
<accession>A0A8S3PW82</accession>
<organism evidence="3 4">
    <name type="scientific">Mytilus edulis</name>
    <name type="common">Blue mussel</name>
    <dbReference type="NCBI Taxonomy" id="6550"/>
    <lineage>
        <taxon>Eukaryota</taxon>
        <taxon>Metazoa</taxon>
        <taxon>Spiralia</taxon>
        <taxon>Lophotrochozoa</taxon>
        <taxon>Mollusca</taxon>
        <taxon>Bivalvia</taxon>
        <taxon>Autobranchia</taxon>
        <taxon>Pteriomorphia</taxon>
        <taxon>Mytilida</taxon>
        <taxon>Mytiloidea</taxon>
        <taxon>Mytilidae</taxon>
        <taxon>Mytilinae</taxon>
        <taxon>Mytilus</taxon>
    </lineage>
</organism>
<feature type="domain" description="C2H2-type" evidence="2">
    <location>
        <begin position="56"/>
        <end position="77"/>
    </location>
</feature>
<keyword evidence="4" id="KW-1185">Reference proteome</keyword>
<dbReference type="Proteomes" id="UP000683360">
    <property type="component" value="Unassembled WGS sequence"/>
</dbReference>
<dbReference type="OrthoDB" id="6078521at2759"/>
<reference evidence="3" key="1">
    <citation type="submission" date="2021-03" db="EMBL/GenBank/DDBJ databases">
        <authorList>
            <person name="Bekaert M."/>
        </authorList>
    </citation>
    <scope>NUCLEOTIDE SEQUENCE</scope>
</reference>
<evidence type="ECO:0000313" key="4">
    <source>
        <dbReference type="Proteomes" id="UP000683360"/>
    </source>
</evidence>
<dbReference type="PROSITE" id="PS00028">
    <property type="entry name" value="ZINC_FINGER_C2H2_1"/>
    <property type="match status" value="1"/>
</dbReference>